<dbReference type="HOGENOM" id="CLU_489723_0_0_7"/>
<accession>Q6MMP1</accession>
<feature type="region of interest" description="Disordered" evidence="1">
    <location>
        <begin position="70"/>
        <end position="93"/>
    </location>
</feature>
<dbReference type="Gene3D" id="3.30.1490.300">
    <property type="match status" value="1"/>
</dbReference>
<gene>
    <name evidence="2" type="primary">pilM</name>
    <name evidence="2" type="ordered locus">Bd1585</name>
</gene>
<sequence length="657" mass="72099">MRYSTAIASTKIQPTPPTSAPPQKTRLPQRGTAYIPRAKMQVFYAIGSVYSYYCRPSVAHGCANHSEAVAPTEPGWRGDNNSYTQSQTSHKLRPKPVHGGIALKSLGIDIGSSSIKVVEVQSTSKGFQVTQFMEHPLGISPGADQELEILEYLRDLSSLYDPAQTRFNFALPQNRVAMRNKFFPFNDRIKISKSLAFELEEDLPFSSDNAIFDAKIIRTVGSGAEVLACAAPKIHVQNLIQRAQDSNMDPFIISSEGTSFANVFERWNEAPPALAAPALNLNEEVRPVRQITITLNIGHSRTLVCAFEGSSLIQVGSILWGGKNIADAIAKKYEIPYIEAIKELQTKAFILTNKQGATFDQVTFSDTIAKCVREMARDLQLAILELKSEFNAQINSIHLTGGVSQIQNLGPFLTQVLEVPVNRVSVLDQIPNVNFERSAYHGAVCGVALGLAIEGFKKPRNPPLNFLRGEFAKENHQLKMFWEKWGSTIKVATAALVVLFVYSSLRESFALSLADRTQEVLKSQAKTVAGLKGRAASENGIRKYIRDNKKRAADLKTLASVANMNSALDIAKKINDAAPPKSSITLDIHQMAIQDAQVTLQGYVNSPREMSLLQQALTNVSTDGQVKSGQSTLGALPGRTAFSFSFNVDRNVEKVTR</sequence>
<dbReference type="AlphaFoldDB" id="Q6MMP1"/>
<dbReference type="KEGG" id="bba:Bd1585"/>
<dbReference type="SUPFAM" id="SSF53067">
    <property type="entry name" value="Actin-like ATPase domain"/>
    <property type="match status" value="2"/>
</dbReference>
<dbReference type="InterPro" id="IPR050696">
    <property type="entry name" value="FtsA/MreB"/>
</dbReference>
<reference evidence="2 3" key="1">
    <citation type="journal article" date="2004" name="Science">
        <title>A predator unmasked: life cycle of Bdellovibrio bacteriovorus from a genomic perspective.</title>
        <authorList>
            <person name="Rendulic S."/>
            <person name="Jagtap P."/>
            <person name="Rosinus A."/>
            <person name="Eppinger M."/>
            <person name="Baar C."/>
            <person name="Lanz C."/>
            <person name="Keller H."/>
            <person name="Lambert C."/>
            <person name="Evans K.J."/>
            <person name="Goesmann A."/>
            <person name="Meyer F."/>
            <person name="Sockett R.E."/>
            <person name="Schuster S.C."/>
        </authorList>
    </citation>
    <scope>NUCLEOTIDE SEQUENCE [LARGE SCALE GENOMIC DNA]</scope>
    <source>
        <strain evidence="3">ATCC 15356 / DSM 50701 / NCIMB 9529 / HD100</strain>
    </source>
</reference>
<evidence type="ECO:0000256" key="1">
    <source>
        <dbReference type="SAM" id="MobiDB-lite"/>
    </source>
</evidence>
<dbReference type="InterPro" id="IPR043129">
    <property type="entry name" value="ATPase_NBD"/>
</dbReference>
<dbReference type="CDD" id="cd24049">
    <property type="entry name" value="ASKHA_NBD_PilM"/>
    <property type="match status" value="1"/>
</dbReference>
<dbReference type="PANTHER" id="PTHR32432:SF3">
    <property type="entry name" value="ETHANOLAMINE UTILIZATION PROTEIN EUTJ"/>
    <property type="match status" value="1"/>
</dbReference>
<dbReference type="Proteomes" id="UP000008080">
    <property type="component" value="Chromosome"/>
</dbReference>
<organism evidence="2 3">
    <name type="scientific">Bdellovibrio bacteriovorus (strain ATCC 15356 / DSM 50701 / NCIMB 9529 / HD100)</name>
    <dbReference type="NCBI Taxonomy" id="264462"/>
    <lineage>
        <taxon>Bacteria</taxon>
        <taxon>Pseudomonadati</taxon>
        <taxon>Bdellovibrionota</taxon>
        <taxon>Bdellovibrionia</taxon>
        <taxon>Bdellovibrionales</taxon>
        <taxon>Pseudobdellovibrionaceae</taxon>
        <taxon>Bdellovibrio</taxon>
    </lineage>
</organism>
<dbReference type="STRING" id="264462.Bd1585"/>
<evidence type="ECO:0000313" key="3">
    <source>
        <dbReference type="Proteomes" id="UP000008080"/>
    </source>
</evidence>
<evidence type="ECO:0000313" key="2">
    <source>
        <dbReference type="EMBL" id="CAE79463.1"/>
    </source>
</evidence>
<keyword evidence="3" id="KW-1185">Reference proteome</keyword>
<feature type="compositionally biased region" description="Polar residues" evidence="1">
    <location>
        <begin position="1"/>
        <end position="13"/>
    </location>
</feature>
<feature type="compositionally biased region" description="Polar residues" evidence="1">
    <location>
        <begin position="79"/>
        <end position="89"/>
    </location>
</feature>
<dbReference type="Pfam" id="PF11104">
    <property type="entry name" value="PilM_2"/>
    <property type="match status" value="1"/>
</dbReference>
<name>Q6MMP1_BDEBA</name>
<dbReference type="eggNOG" id="COG4972">
    <property type="taxonomic scope" value="Bacteria"/>
</dbReference>
<feature type="region of interest" description="Disordered" evidence="1">
    <location>
        <begin position="1"/>
        <end position="27"/>
    </location>
</feature>
<dbReference type="Gene3D" id="3.30.420.40">
    <property type="match status" value="2"/>
</dbReference>
<dbReference type="PANTHER" id="PTHR32432">
    <property type="entry name" value="CELL DIVISION PROTEIN FTSA-RELATED"/>
    <property type="match status" value="1"/>
</dbReference>
<dbReference type="InterPro" id="IPR005883">
    <property type="entry name" value="PilM"/>
</dbReference>
<proteinExistence type="predicted"/>
<protein>
    <submittedName>
        <fullName evidence="2">Putative type 4 fimbrial biogenesis protein PilM</fullName>
    </submittedName>
</protein>
<dbReference type="EMBL" id="BX842650">
    <property type="protein sequence ID" value="CAE79463.1"/>
    <property type="molecule type" value="Genomic_DNA"/>
</dbReference>